<dbReference type="Gramene" id="AET3Gv20763800.40">
    <property type="protein sequence ID" value="AET3Gv20763800.40"/>
    <property type="gene ID" value="AET3Gv20763800"/>
</dbReference>
<evidence type="ECO:0000313" key="2">
    <source>
        <dbReference type="Proteomes" id="UP000015105"/>
    </source>
</evidence>
<sequence>GLEYYNNLIDELVNHGNYSLRPLWDGGSIFLRPLTYLNAVNC</sequence>
<dbReference type="AlphaFoldDB" id="A0A453FS78"/>
<evidence type="ECO:0000313" key="1">
    <source>
        <dbReference type="EnsemblPlants" id="AET3Gv20763800.40"/>
    </source>
</evidence>
<dbReference type="Proteomes" id="UP000015105">
    <property type="component" value="Chromosome 3D"/>
</dbReference>
<name>A0A453FS78_AEGTS</name>
<reference evidence="2" key="2">
    <citation type="journal article" date="2017" name="Nat. Plants">
        <title>The Aegilops tauschii genome reveals multiple impacts of transposons.</title>
        <authorList>
            <person name="Zhao G."/>
            <person name="Zou C."/>
            <person name="Li K."/>
            <person name="Wang K."/>
            <person name="Li T."/>
            <person name="Gao L."/>
            <person name="Zhang X."/>
            <person name="Wang H."/>
            <person name="Yang Z."/>
            <person name="Liu X."/>
            <person name="Jiang W."/>
            <person name="Mao L."/>
            <person name="Kong X."/>
            <person name="Jiao Y."/>
            <person name="Jia J."/>
        </authorList>
    </citation>
    <scope>NUCLEOTIDE SEQUENCE [LARGE SCALE GENOMIC DNA]</scope>
    <source>
        <strain evidence="2">cv. AL8/78</strain>
    </source>
</reference>
<keyword evidence="2" id="KW-1185">Reference proteome</keyword>
<proteinExistence type="predicted"/>
<reference evidence="2" key="1">
    <citation type="journal article" date="2014" name="Science">
        <title>Ancient hybridizations among the ancestral genomes of bread wheat.</title>
        <authorList>
            <consortium name="International Wheat Genome Sequencing Consortium,"/>
            <person name="Marcussen T."/>
            <person name="Sandve S.R."/>
            <person name="Heier L."/>
            <person name="Spannagl M."/>
            <person name="Pfeifer M."/>
            <person name="Jakobsen K.S."/>
            <person name="Wulff B.B."/>
            <person name="Steuernagel B."/>
            <person name="Mayer K.F."/>
            <person name="Olsen O.A."/>
        </authorList>
    </citation>
    <scope>NUCLEOTIDE SEQUENCE [LARGE SCALE GENOMIC DNA]</scope>
    <source>
        <strain evidence="2">cv. AL8/78</strain>
    </source>
</reference>
<reference evidence="1" key="3">
    <citation type="journal article" date="2017" name="Nature">
        <title>Genome sequence of the progenitor of the wheat D genome Aegilops tauschii.</title>
        <authorList>
            <person name="Luo M.C."/>
            <person name="Gu Y.Q."/>
            <person name="Puiu D."/>
            <person name="Wang H."/>
            <person name="Twardziok S.O."/>
            <person name="Deal K.R."/>
            <person name="Huo N."/>
            <person name="Zhu T."/>
            <person name="Wang L."/>
            <person name="Wang Y."/>
            <person name="McGuire P.E."/>
            <person name="Liu S."/>
            <person name="Long H."/>
            <person name="Ramasamy R.K."/>
            <person name="Rodriguez J.C."/>
            <person name="Van S.L."/>
            <person name="Yuan L."/>
            <person name="Wang Z."/>
            <person name="Xia Z."/>
            <person name="Xiao L."/>
            <person name="Anderson O.D."/>
            <person name="Ouyang S."/>
            <person name="Liang Y."/>
            <person name="Zimin A.V."/>
            <person name="Pertea G."/>
            <person name="Qi P."/>
            <person name="Bennetzen J.L."/>
            <person name="Dai X."/>
            <person name="Dawson M.W."/>
            <person name="Muller H.G."/>
            <person name="Kugler K."/>
            <person name="Rivarola-Duarte L."/>
            <person name="Spannagl M."/>
            <person name="Mayer K.F.X."/>
            <person name="Lu F.H."/>
            <person name="Bevan M.W."/>
            <person name="Leroy P."/>
            <person name="Li P."/>
            <person name="You F.M."/>
            <person name="Sun Q."/>
            <person name="Liu Z."/>
            <person name="Lyons E."/>
            <person name="Wicker T."/>
            <person name="Salzberg S.L."/>
            <person name="Devos K.M."/>
            <person name="Dvorak J."/>
        </authorList>
    </citation>
    <scope>NUCLEOTIDE SEQUENCE [LARGE SCALE GENOMIC DNA]</scope>
    <source>
        <strain evidence="1">cv. AL8/78</strain>
    </source>
</reference>
<accession>A0A453FS78</accession>
<reference evidence="1" key="5">
    <citation type="journal article" date="2021" name="G3 (Bethesda)">
        <title>Aegilops tauschii genome assembly Aet v5.0 features greater sequence contiguity and improved annotation.</title>
        <authorList>
            <person name="Wang L."/>
            <person name="Zhu T."/>
            <person name="Rodriguez J.C."/>
            <person name="Deal K.R."/>
            <person name="Dubcovsky J."/>
            <person name="McGuire P.E."/>
            <person name="Lux T."/>
            <person name="Spannagl M."/>
            <person name="Mayer K.F.X."/>
            <person name="Baldrich P."/>
            <person name="Meyers B.C."/>
            <person name="Huo N."/>
            <person name="Gu Y.Q."/>
            <person name="Zhou H."/>
            <person name="Devos K.M."/>
            <person name="Bennetzen J.L."/>
            <person name="Unver T."/>
            <person name="Budak H."/>
            <person name="Gulick P.J."/>
            <person name="Galiba G."/>
            <person name="Kalapos B."/>
            <person name="Nelson D.R."/>
            <person name="Li P."/>
            <person name="You F.M."/>
            <person name="Luo M.C."/>
            <person name="Dvorak J."/>
        </authorList>
    </citation>
    <scope>NUCLEOTIDE SEQUENCE [LARGE SCALE GENOMIC DNA]</scope>
    <source>
        <strain evidence="1">cv. AL8/78</strain>
    </source>
</reference>
<protein>
    <submittedName>
        <fullName evidence="1">Uncharacterized protein</fullName>
    </submittedName>
</protein>
<organism evidence="1 2">
    <name type="scientific">Aegilops tauschii subsp. strangulata</name>
    <name type="common">Goatgrass</name>
    <dbReference type="NCBI Taxonomy" id="200361"/>
    <lineage>
        <taxon>Eukaryota</taxon>
        <taxon>Viridiplantae</taxon>
        <taxon>Streptophyta</taxon>
        <taxon>Embryophyta</taxon>
        <taxon>Tracheophyta</taxon>
        <taxon>Spermatophyta</taxon>
        <taxon>Magnoliopsida</taxon>
        <taxon>Liliopsida</taxon>
        <taxon>Poales</taxon>
        <taxon>Poaceae</taxon>
        <taxon>BOP clade</taxon>
        <taxon>Pooideae</taxon>
        <taxon>Triticodae</taxon>
        <taxon>Triticeae</taxon>
        <taxon>Triticinae</taxon>
        <taxon>Aegilops</taxon>
    </lineage>
</organism>
<dbReference type="EnsemblPlants" id="AET3Gv20763800.40">
    <property type="protein sequence ID" value="AET3Gv20763800.40"/>
    <property type="gene ID" value="AET3Gv20763800"/>
</dbReference>
<reference evidence="1" key="4">
    <citation type="submission" date="2019-03" db="UniProtKB">
        <authorList>
            <consortium name="EnsemblPlants"/>
        </authorList>
    </citation>
    <scope>IDENTIFICATION</scope>
</reference>